<dbReference type="InterPro" id="IPR001537">
    <property type="entry name" value="SpoU_MeTrfase"/>
</dbReference>
<feature type="binding site" evidence="6">
    <location>
        <position position="176"/>
    </location>
    <ligand>
        <name>S-adenosyl-L-methionine</name>
        <dbReference type="ChEBI" id="CHEBI:59789"/>
    </ligand>
</feature>
<feature type="domain" description="tRNA/rRNA methyltransferase SpoU type" evidence="7">
    <location>
        <begin position="69"/>
        <end position="217"/>
    </location>
</feature>
<evidence type="ECO:0000256" key="6">
    <source>
        <dbReference type="HAMAP-Rule" id="MF_01885"/>
    </source>
</evidence>
<dbReference type="PANTHER" id="PTHR42971:SF1">
    <property type="entry name" value="TRNA (CYTIDINE(34)-2'-O)-METHYLTRANSFERASE"/>
    <property type="match status" value="1"/>
</dbReference>
<comment type="subcellular location">
    <subcellularLocation>
        <location evidence="6">Cytoplasm</location>
    </subcellularLocation>
</comment>
<dbReference type="GO" id="GO:0042802">
    <property type="term" value="F:identical protein binding"/>
    <property type="evidence" value="ECO:0007669"/>
    <property type="project" value="UniProtKB-ARBA"/>
</dbReference>
<comment type="catalytic activity">
    <reaction evidence="6">
        <text>cytidine(34) in tRNA + S-adenosyl-L-methionine = 2'-O-methylcytidine(34) in tRNA + S-adenosyl-L-homocysteine + H(+)</text>
        <dbReference type="Rhea" id="RHEA:43084"/>
        <dbReference type="Rhea" id="RHEA-COMP:10331"/>
        <dbReference type="Rhea" id="RHEA-COMP:10332"/>
        <dbReference type="ChEBI" id="CHEBI:15378"/>
        <dbReference type="ChEBI" id="CHEBI:57856"/>
        <dbReference type="ChEBI" id="CHEBI:59789"/>
        <dbReference type="ChEBI" id="CHEBI:74495"/>
        <dbReference type="ChEBI" id="CHEBI:82748"/>
        <dbReference type="EC" id="2.1.1.207"/>
    </reaction>
</comment>
<dbReference type="FunFam" id="3.40.1280.10:FF:000002">
    <property type="entry name" value="Peptidylprolyl isomerase"/>
    <property type="match status" value="1"/>
</dbReference>
<evidence type="ECO:0000256" key="4">
    <source>
        <dbReference type="ARBA" id="ARBA00022691"/>
    </source>
</evidence>
<accession>A0A346CLI4</accession>
<dbReference type="NCBIfam" id="TIGR00185">
    <property type="entry name" value="tRNA_yibK_trmL"/>
    <property type="match status" value="1"/>
</dbReference>
<dbReference type="GO" id="GO:0003723">
    <property type="term" value="F:RNA binding"/>
    <property type="evidence" value="ECO:0007669"/>
    <property type="project" value="InterPro"/>
</dbReference>
<gene>
    <name evidence="8" type="primary">yibK</name>
    <name evidence="6" type="synonym">trmL</name>
</gene>
<dbReference type="GO" id="GO:0002132">
    <property type="term" value="P:wobble position uridine ribose methylation"/>
    <property type="evidence" value="ECO:0007669"/>
    <property type="project" value="TreeGrafter"/>
</dbReference>
<comment type="subunit">
    <text evidence="6">Homodimer.</text>
</comment>
<dbReference type="EMBL" id="MH444267">
    <property type="protein sequence ID" value="AXL96458.1"/>
    <property type="molecule type" value="Genomic_DNA"/>
</dbReference>
<dbReference type="GO" id="GO:0005737">
    <property type="term" value="C:cytoplasm"/>
    <property type="evidence" value="ECO:0007669"/>
    <property type="project" value="UniProtKB-SubCell"/>
</dbReference>
<dbReference type="GO" id="GO:0141098">
    <property type="term" value="F:tRNA (cytidine(34)-2'-O)-methyltransferase activity"/>
    <property type="evidence" value="ECO:0007669"/>
    <property type="project" value="RHEA"/>
</dbReference>
<dbReference type="HAMAP" id="MF_01885">
    <property type="entry name" value="tRNA_methyltr_TrmL"/>
    <property type="match status" value="1"/>
</dbReference>
<sequence>MIVGAGNQRILTAINNLLFKYEFLGEPPARLFYIPQLLAPRNGCILTKLRVNSASSFYSEKYLINAMPHIVLFEPEIPPNTGNIIRLCANTGFSLHLIHPLGFTWDDKRLRRAGLDYSEFADIKHHHDYYAFLESEGLNPDNNQSESGARVFALTTKGKPSHSNVSYREDDYLMFGPETRGLPPYVLDNMPMEQKIRIPMLAESRSMNLSNSVAVVVFEAWRQLGYPGALLKD</sequence>
<keyword evidence="1 6" id="KW-0963">Cytoplasm</keyword>
<organism evidence="8">
    <name type="scientific">Providencia rustigianii</name>
    <dbReference type="NCBI Taxonomy" id="158850"/>
    <lineage>
        <taxon>Bacteria</taxon>
        <taxon>Pseudomonadati</taxon>
        <taxon>Pseudomonadota</taxon>
        <taxon>Gammaproteobacteria</taxon>
        <taxon>Enterobacterales</taxon>
        <taxon>Morganellaceae</taxon>
        <taxon>Providencia</taxon>
    </lineage>
</organism>
<dbReference type="GO" id="GO:0141102">
    <property type="term" value="F:tRNA (5-carboxymethylaminomethyluridine(34)-2'-O)-methyltransferase activity"/>
    <property type="evidence" value="ECO:0007669"/>
    <property type="project" value="RHEA"/>
</dbReference>
<feature type="binding site" evidence="6">
    <location>
        <position position="198"/>
    </location>
    <ligand>
        <name>S-adenosyl-L-methionine</name>
        <dbReference type="ChEBI" id="CHEBI:59789"/>
    </ligand>
</feature>
<protein>
    <recommendedName>
        <fullName evidence="6">tRNA (cytidine(34)-2'-O)-methyltransferase</fullName>
        <ecNumber evidence="6">2.1.1.207</ecNumber>
    </recommendedName>
    <alternativeName>
        <fullName evidence="6">tRNA (cytidine/uridine-2'-O-)-methyltransferase TrmL</fullName>
    </alternativeName>
</protein>
<dbReference type="GO" id="GO:0002131">
    <property type="term" value="P:wobble position cytosine ribose methylation"/>
    <property type="evidence" value="ECO:0007669"/>
    <property type="project" value="TreeGrafter"/>
</dbReference>
<feature type="binding site" evidence="6">
    <location>
        <position position="154"/>
    </location>
    <ligand>
        <name>S-adenosyl-L-methionine</name>
        <dbReference type="ChEBI" id="CHEBI:59789"/>
    </ligand>
</feature>
<dbReference type="Pfam" id="PF00588">
    <property type="entry name" value="SpoU_methylase"/>
    <property type="match status" value="1"/>
</dbReference>
<dbReference type="InterPro" id="IPR016914">
    <property type="entry name" value="TrmL"/>
</dbReference>
<feature type="binding site" evidence="6">
    <location>
        <position position="206"/>
    </location>
    <ligand>
        <name>S-adenosyl-L-methionine</name>
        <dbReference type="ChEBI" id="CHEBI:59789"/>
    </ligand>
</feature>
<dbReference type="SUPFAM" id="SSF75217">
    <property type="entry name" value="alpha/beta knot"/>
    <property type="match status" value="1"/>
</dbReference>
<dbReference type="Gene3D" id="3.40.1280.10">
    <property type="match status" value="1"/>
</dbReference>
<keyword evidence="4 6" id="KW-0949">S-adenosyl-L-methionine</keyword>
<comment type="catalytic activity">
    <reaction evidence="6">
        <text>5-carboxymethylaminomethyluridine(34) in tRNA(Leu) + S-adenosyl-L-methionine = 5-carboxymethylaminomethyl-2'-O-methyluridine(34) in tRNA(Leu) + S-adenosyl-L-homocysteine + H(+)</text>
        <dbReference type="Rhea" id="RHEA:43088"/>
        <dbReference type="Rhea" id="RHEA-COMP:10333"/>
        <dbReference type="Rhea" id="RHEA-COMP:10334"/>
        <dbReference type="ChEBI" id="CHEBI:15378"/>
        <dbReference type="ChEBI" id="CHEBI:57856"/>
        <dbReference type="ChEBI" id="CHEBI:59789"/>
        <dbReference type="ChEBI" id="CHEBI:74508"/>
        <dbReference type="ChEBI" id="CHEBI:74511"/>
        <dbReference type="EC" id="2.1.1.207"/>
    </reaction>
</comment>
<dbReference type="InterPro" id="IPR029028">
    <property type="entry name" value="Alpha/beta_knot_MTases"/>
</dbReference>
<keyword evidence="2 6" id="KW-0489">Methyltransferase</keyword>
<reference evidence="8" key="1">
    <citation type="submission" date="2018-06" db="EMBL/GenBank/DDBJ databases">
        <title>Development of a Molecular Serotyping Scheme and a Multiplexed Luminex-Based Array for Providencia.</title>
        <authorList>
            <person name="Du Y."/>
            <person name="Liu B."/>
        </authorList>
    </citation>
    <scope>NUCLEOTIDE SEQUENCE</scope>
</reference>
<evidence type="ECO:0000256" key="1">
    <source>
        <dbReference type="ARBA" id="ARBA00022490"/>
    </source>
</evidence>
<evidence type="ECO:0000259" key="7">
    <source>
        <dbReference type="Pfam" id="PF00588"/>
    </source>
</evidence>
<evidence type="ECO:0000256" key="3">
    <source>
        <dbReference type="ARBA" id="ARBA00022679"/>
    </source>
</evidence>
<keyword evidence="3 6" id="KW-0808">Transferase</keyword>
<dbReference type="PANTHER" id="PTHR42971">
    <property type="entry name" value="TRNA (CYTIDINE(34)-2'-O)-METHYLTRANSFERASE"/>
    <property type="match status" value="1"/>
</dbReference>
<evidence type="ECO:0000256" key="5">
    <source>
        <dbReference type="ARBA" id="ARBA00022694"/>
    </source>
</evidence>
<dbReference type="InterPro" id="IPR029026">
    <property type="entry name" value="tRNA_m1G_MTases_N"/>
</dbReference>
<comment type="function">
    <text evidence="6">Methylates the ribose at the nucleotide 34 wobble position in the two leucyl isoacceptors tRNA(Leu)(CmAA) and tRNA(Leu)(cmnm5UmAA). Catalyzes the methyl transfer from S-adenosyl-L-methionine to the 2'-OH of the wobble nucleotide.</text>
</comment>
<keyword evidence="5 6" id="KW-0819">tRNA processing</keyword>
<dbReference type="CDD" id="cd18094">
    <property type="entry name" value="SpoU-like_TrmL"/>
    <property type="match status" value="1"/>
</dbReference>
<dbReference type="EC" id="2.1.1.207" evidence="6"/>
<comment type="similarity">
    <text evidence="6">Belongs to the class IV-like SAM-binding methyltransferase superfamily. RNA methyltransferase TrmH family. TrmL subfamily.</text>
</comment>
<name>A0A346CLI4_9GAMM</name>
<evidence type="ECO:0000313" key="8">
    <source>
        <dbReference type="EMBL" id="AXL96458.1"/>
    </source>
</evidence>
<proteinExistence type="inferred from homology"/>
<dbReference type="AlphaFoldDB" id="A0A346CLI4"/>
<evidence type="ECO:0000256" key="2">
    <source>
        <dbReference type="ARBA" id="ARBA00022603"/>
    </source>
</evidence>